<gene>
    <name evidence="1" type="ORF">LCPAC304_00610</name>
</gene>
<proteinExistence type="predicted"/>
<protein>
    <submittedName>
        <fullName evidence="1">Uncharacterized protein</fullName>
    </submittedName>
</protein>
<organism evidence="1">
    <name type="scientific">Pithovirus LCPAC304</name>
    <dbReference type="NCBI Taxonomy" id="2506594"/>
    <lineage>
        <taxon>Viruses</taxon>
        <taxon>Pithoviruses</taxon>
    </lineage>
</organism>
<evidence type="ECO:0000313" key="1">
    <source>
        <dbReference type="EMBL" id="QBK91735.1"/>
    </source>
</evidence>
<accession>A0A481Z8D6</accession>
<name>A0A481Z8D6_9VIRU</name>
<sequence>MSVYFLIYYPEDDPEVDLGPTIPGPRDMVIADNEDDACLRLMEQDSELKIWWKRPSENDSLYDLSHDARSYDCLPRTEKIEVAKNEVTGRSGHWLVQFQHVPLRDFNYQNLFHSD</sequence>
<dbReference type="EMBL" id="MK500565">
    <property type="protein sequence ID" value="QBK91735.1"/>
    <property type="molecule type" value="Genomic_DNA"/>
</dbReference>
<reference evidence="1" key="1">
    <citation type="journal article" date="2019" name="MBio">
        <title>Virus Genomes from Deep Sea Sediments Expand the Ocean Megavirome and Support Independent Origins of Viral Gigantism.</title>
        <authorList>
            <person name="Backstrom D."/>
            <person name="Yutin N."/>
            <person name="Jorgensen S.L."/>
            <person name="Dharamshi J."/>
            <person name="Homa F."/>
            <person name="Zaremba-Niedwiedzka K."/>
            <person name="Spang A."/>
            <person name="Wolf Y.I."/>
            <person name="Koonin E.V."/>
            <person name="Ettema T.J."/>
        </authorList>
    </citation>
    <scope>NUCLEOTIDE SEQUENCE</scope>
</reference>